<dbReference type="InterPro" id="IPR050239">
    <property type="entry name" value="Sigma-70_RNA_pol_init_factors"/>
</dbReference>
<feature type="region of interest" description="Sigma-70 factor domain-2" evidence="6">
    <location>
        <begin position="553"/>
        <end position="623"/>
    </location>
</feature>
<comment type="function">
    <text evidence="6">Sigma factors are initiation factors that promote the attachment of RNA polymerase to specific initiation sites and are then released. This sigma factor is the primary sigma factor during exponential growth.</text>
</comment>
<evidence type="ECO:0000256" key="6">
    <source>
        <dbReference type="HAMAP-Rule" id="MF_00963"/>
    </source>
</evidence>
<feature type="region of interest" description="Sigma-70 factor domain-3" evidence="6">
    <location>
        <begin position="632"/>
        <end position="708"/>
    </location>
</feature>
<dbReference type="InterPro" id="IPR014284">
    <property type="entry name" value="RNA_pol_sigma-70_dom"/>
</dbReference>
<organism evidence="10 11">
    <name type="scientific">Sphaerotilus uruguayifluvii</name>
    <dbReference type="NCBI Taxonomy" id="2735897"/>
    <lineage>
        <taxon>Bacteria</taxon>
        <taxon>Pseudomonadati</taxon>
        <taxon>Pseudomonadota</taxon>
        <taxon>Betaproteobacteria</taxon>
        <taxon>Burkholderiales</taxon>
        <taxon>Sphaerotilaceae</taxon>
        <taxon>Sphaerotilus</taxon>
    </lineage>
</organism>
<dbReference type="Pfam" id="PF00140">
    <property type="entry name" value="Sigma70_r1_2"/>
    <property type="match status" value="1"/>
</dbReference>
<dbReference type="InterPro" id="IPR036388">
    <property type="entry name" value="WH-like_DNA-bd_sf"/>
</dbReference>
<dbReference type="InterPro" id="IPR007627">
    <property type="entry name" value="RNA_pol_sigma70_r2"/>
</dbReference>
<dbReference type="InterPro" id="IPR000943">
    <property type="entry name" value="RNA_pol_sigma70"/>
</dbReference>
<dbReference type="PROSITE" id="PS00715">
    <property type="entry name" value="SIGMA70_1"/>
    <property type="match status" value="1"/>
</dbReference>
<dbReference type="Gene3D" id="1.10.220.120">
    <property type="entry name" value="Sigma-70 factor, region 1.1"/>
    <property type="match status" value="1"/>
</dbReference>
<sequence length="788" mass="87738">MTAKNSPDQTSPTNSAAAPAAAPRTVRVVRAVKAVKPEAATATPAVAAAAPAPVTPAAAAAAPSEEPVVVRRGRKPKAVTAEAAKKTEAAKKPTDAKKKPGIEGGGDDDFTDLDGDLDVEGDVEGDVEADPEAESATEDEGTGEVDKPKAKPLRMKVSRAKERALMREFGLDETTLTEEEVAKRRQELKTLIKMGKTRGYLTHQEINDHLPEKLVENEILEAIISMLNDMGIAVYEQAPDAATLLIAGGNTTTATEEEAEEEAEAALSTVDSEFGRTTDPVRMYMREMGTVELLTREGEIEIAKRIEGGLQAMMLAISASPATIDEILAMADRIRAGEMQISEAVDGFVSSEEADDYVAEEDFDEFDEDEEEGAGTSKALTKKLEEMKNQALSRFDSIRTEYARMRAAIEADGYRSKDYDAAQDAISAQLMTIRFTVKTIERLCDLLRSQVDDVRRYERELRKIVVDRCGMPQEHFIKVFPPNMLNLAWAEGEIATGKGYSAVLGRNLPAVQELQQKLIDLQKRAIVPIEHLKEINKRMNEGEASSREAKREMIEANLRLVISIAKKYTNRGLQFLDLIQEGNIGLMKAVDKFEYRRGYKFSTYATWWIRQAITRSIADQARTIRIPVHMIETINKMNRISRQHLQEFGYEPDAPVLAEKMDMPEDKIRKIMKIAKEPISMETPIGDDDDSHLGDFIEDTNNTAPIEAAMQSGLRDVVRDILDSLTPREAKVLRMRFGIEMSTDHTLEEVGKQFDVTRERIRQIEAKAIRKLKHPSRSDKLRTYLDNL</sequence>
<comment type="subunit">
    <text evidence="6">Interacts transiently with the RNA polymerase catalytic core.</text>
</comment>
<dbReference type="CDD" id="cd06171">
    <property type="entry name" value="Sigma70_r4"/>
    <property type="match status" value="1"/>
</dbReference>
<feature type="domain" description="RNA polymerase sigma-70" evidence="8">
    <location>
        <begin position="577"/>
        <end position="590"/>
    </location>
</feature>
<dbReference type="InterPro" id="IPR007631">
    <property type="entry name" value="RNA_pol_sigma_70_non-ess"/>
</dbReference>
<dbReference type="Pfam" id="PF03979">
    <property type="entry name" value="Sigma70_r1_1"/>
    <property type="match status" value="1"/>
</dbReference>
<feature type="region of interest" description="Sigma-70 factor domain-4" evidence="6">
    <location>
        <begin position="721"/>
        <end position="774"/>
    </location>
</feature>
<dbReference type="InterPro" id="IPR007624">
    <property type="entry name" value="RNA_pol_sigma70_r3"/>
</dbReference>
<dbReference type="InterPro" id="IPR028630">
    <property type="entry name" value="Sigma70_RpoD"/>
</dbReference>
<dbReference type="PANTHER" id="PTHR30603">
    <property type="entry name" value="RNA POLYMERASE SIGMA FACTOR RPO"/>
    <property type="match status" value="1"/>
</dbReference>
<dbReference type="Pfam" id="PF04545">
    <property type="entry name" value="Sigma70_r4"/>
    <property type="match status" value="1"/>
</dbReference>
<dbReference type="InterPro" id="IPR009042">
    <property type="entry name" value="RNA_pol_sigma70_r1_2"/>
</dbReference>
<keyword evidence="11" id="KW-1185">Reference proteome</keyword>
<comment type="subcellular location">
    <subcellularLocation>
        <location evidence="6">Cytoplasm</location>
    </subcellularLocation>
</comment>
<feature type="region of interest" description="Disordered" evidence="7">
    <location>
        <begin position="38"/>
        <end position="154"/>
    </location>
</feature>
<dbReference type="InterPro" id="IPR012760">
    <property type="entry name" value="RNA_pol_sigma_RpoD_C"/>
</dbReference>
<feature type="domain" description="RNA polymerase sigma-70" evidence="9">
    <location>
        <begin position="746"/>
        <end position="772"/>
    </location>
</feature>
<keyword evidence="4 6" id="KW-0238">DNA-binding</keyword>
<dbReference type="NCBIfam" id="NF004208">
    <property type="entry name" value="PRK05658.1"/>
    <property type="match status" value="1"/>
</dbReference>
<evidence type="ECO:0000256" key="2">
    <source>
        <dbReference type="ARBA" id="ARBA00023015"/>
    </source>
</evidence>
<evidence type="ECO:0000256" key="3">
    <source>
        <dbReference type="ARBA" id="ARBA00023082"/>
    </source>
</evidence>
<gene>
    <name evidence="6" type="primary">rpoD</name>
    <name evidence="10" type="ORF">HNQ01_003615</name>
</gene>
<accession>A0ABX2G724</accession>
<dbReference type="SUPFAM" id="SSF88659">
    <property type="entry name" value="Sigma3 and sigma4 domains of RNA polymerase sigma factors"/>
    <property type="match status" value="2"/>
</dbReference>
<dbReference type="SUPFAM" id="SSF88946">
    <property type="entry name" value="Sigma2 domain of RNA polymerase sigma factors"/>
    <property type="match status" value="1"/>
</dbReference>
<dbReference type="NCBIfam" id="TIGR02937">
    <property type="entry name" value="sigma70-ECF"/>
    <property type="match status" value="1"/>
</dbReference>
<dbReference type="HAMAP" id="MF_00963">
    <property type="entry name" value="Sigma70_RpoD_SigA"/>
    <property type="match status" value="1"/>
</dbReference>
<name>A0ABX2G724_9BURK</name>
<feature type="compositionally biased region" description="Basic and acidic residues" evidence="7">
    <location>
        <begin position="83"/>
        <end position="101"/>
    </location>
</feature>
<feature type="region of interest" description="Disordered" evidence="7">
    <location>
        <begin position="1"/>
        <end position="23"/>
    </location>
</feature>
<evidence type="ECO:0000313" key="11">
    <source>
        <dbReference type="Proteomes" id="UP001516061"/>
    </source>
</evidence>
<dbReference type="Pfam" id="PF04546">
    <property type="entry name" value="Sigma70_ner"/>
    <property type="match status" value="1"/>
</dbReference>
<evidence type="ECO:0000259" key="8">
    <source>
        <dbReference type="PROSITE" id="PS00715"/>
    </source>
</evidence>
<dbReference type="NCBIfam" id="TIGR02393">
    <property type="entry name" value="RpoD_Cterm"/>
    <property type="match status" value="1"/>
</dbReference>
<dbReference type="PROSITE" id="PS00716">
    <property type="entry name" value="SIGMA70_2"/>
    <property type="match status" value="1"/>
</dbReference>
<dbReference type="RefSeq" id="WP_173806890.1">
    <property type="nucleotide sequence ID" value="NZ_JABSNM010000020.1"/>
</dbReference>
<dbReference type="Gene3D" id="1.10.10.10">
    <property type="entry name" value="Winged helix-like DNA-binding domain superfamily/Winged helix DNA-binding domain"/>
    <property type="match status" value="2"/>
</dbReference>
<evidence type="ECO:0000256" key="5">
    <source>
        <dbReference type="ARBA" id="ARBA00023163"/>
    </source>
</evidence>
<dbReference type="InterPro" id="IPR007630">
    <property type="entry name" value="RNA_pol_sigma70_r4"/>
</dbReference>
<feature type="compositionally biased region" description="Polar residues" evidence="7">
    <location>
        <begin position="1"/>
        <end position="15"/>
    </location>
</feature>
<feature type="short sequence motif" description="Interaction with polymerase core subunit RpoC" evidence="6">
    <location>
        <begin position="577"/>
        <end position="580"/>
    </location>
</feature>
<feature type="compositionally biased region" description="Low complexity" evidence="7">
    <location>
        <begin position="38"/>
        <end position="67"/>
    </location>
</feature>
<dbReference type="PANTHER" id="PTHR30603:SF60">
    <property type="entry name" value="RNA POLYMERASE SIGMA FACTOR RPOD"/>
    <property type="match status" value="1"/>
</dbReference>
<keyword evidence="2 6" id="KW-0805">Transcription regulation</keyword>
<dbReference type="InterPro" id="IPR007127">
    <property type="entry name" value="RNA_pol_sigma_70_r1_1"/>
</dbReference>
<reference evidence="10 11" key="1">
    <citation type="submission" date="2020-05" db="EMBL/GenBank/DDBJ databases">
        <title>Genomic Encyclopedia of Type Strains, Phase IV (KMG-V): Genome sequencing to study the core and pangenomes of soil and plant-associated prokaryotes.</title>
        <authorList>
            <person name="Whitman W."/>
        </authorList>
    </citation>
    <scope>NUCLEOTIDE SEQUENCE [LARGE SCALE GENOMIC DNA]</scope>
    <source>
        <strain evidence="10 11">C29</strain>
    </source>
</reference>
<dbReference type="Pfam" id="PF04539">
    <property type="entry name" value="Sigma70_r3"/>
    <property type="match status" value="1"/>
</dbReference>
<evidence type="ECO:0000256" key="1">
    <source>
        <dbReference type="ARBA" id="ARBA00022490"/>
    </source>
</evidence>
<keyword evidence="1 6" id="KW-0963">Cytoplasm</keyword>
<comment type="caution">
    <text evidence="10">The sequence shown here is derived from an EMBL/GenBank/DDBJ whole genome shotgun (WGS) entry which is preliminary data.</text>
</comment>
<dbReference type="InterPro" id="IPR013325">
    <property type="entry name" value="RNA_pol_sigma_r2"/>
</dbReference>
<evidence type="ECO:0000313" key="10">
    <source>
        <dbReference type="EMBL" id="NRT57854.1"/>
    </source>
</evidence>
<keyword evidence="5 6" id="KW-0804">Transcription</keyword>
<dbReference type="Gene3D" id="1.10.601.10">
    <property type="entry name" value="RNA Polymerase Primary Sigma Factor"/>
    <property type="match status" value="1"/>
</dbReference>
<dbReference type="InterPro" id="IPR042189">
    <property type="entry name" value="RNA_pol_sigma_70_r1_1_sf"/>
</dbReference>
<dbReference type="InterPro" id="IPR013324">
    <property type="entry name" value="RNA_pol_sigma_r3/r4-like"/>
</dbReference>
<dbReference type="Pfam" id="PF04542">
    <property type="entry name" value="Sigma70_r2"/>
    <property type="match status" value="1"/>
</dbReference>
<feature type="DNA-binding region" description="H-T-H motif" evidence="6">
    <location>
        <begin position="747"/>
        <end position="766"/>
    </location>
</feature>
<comment type="similarity">
    <text evidence="6">Belongs to the sigma-70 factor family. RpoD/SigA subfamily.</text>
</comment>
<evidence type="ECO:0000256" key="4">
    <source>
        <dbReference type="ARBA" id="ARBA00023125"/>
    </source>
</evidence>
<keyword evidence="3 6" id="KW-0731">Sigma factor</keyword>
<protein>
    <recommendedName>
        <fullName evidence="6">RNA polymerase sigma factor RpoD</fullName>
    </recommendedName>
    <alternativeName>
        <fullName evidence="6">Sigma-70</fullName>
    </alternativeName>
</protein>
<evidence type="ECO:0000259" key="9">
    <source>
        <dbReference type="PROSITE" id="PS00716"/>
    </source>
</evidence>
<dbReference type="PRINTS" id="PR00046">
    <property type="entry name" value="SIGMA70FCT"/>
</dbReference>
<evidence type="ECO:0000256" key="7">
    <source>
        <dbReference type="SAM" id="MobiDB-lite"/>
    </source>
</evidence>
<feature type="compositionally biased region" description="Acidic residues" evidence="7">
    <location>
        <begin position="105"/>
        <end position="143"/>
    </location>
</feature>
<proteinExistence type="inferred from homology"/>
<dbReference type="Proteomes" id="UP001516061">
    <property type="component" value="Unassembled WGS sequence"/>
</dbReference>
<dbReference type="EMBL" id="JABSNM010000020">
    <property type="protein sequence ID" value="NRT57854.1"/>
    <property type="molecule type" value="Genomic_DNA"/>
</dbReference>